<keyword evidence="2" id="KW-0255">Endonuclease</keyword>
<keyword evidence="3" id="KW-1185">Reference proteome</keyword>
<dbReference type="SUPFAM" id="SSF52980">
    <property type="entry name" value="Restriction endonuclease-like"/>
    <property type="match status" value="1"/>
</dbReference>
<gene>
    <name evidence="2" type="ORF">VB774_19725</name>
</gene>
<evidence type="ECO:0000259" key="1">
    <source>
        <dbReference type="Pfam" id="PF05685"/>
    </source>
</evidence>
<evidence type="ECO:0000313" key="2">
    <source>
        <dbReference type="EMBL" id="MEA5479861.1"/>
    </source>
</evidence>
<evidence type="ECO:0000313" key="3">
    <source>
        <dbReference type="Proteomes" id="UP001301388"/>
    </source>
</evidence>
<dbReference type="PANTHER" id="PTHR34107">
    <property type="entry name" value="SLL0198 PROTEIN-RELATED"/>
    <property type="match status" value="1"/>
</dbReference>
<sequence length="221" mass="25397">MMSIDALRFTNASYISGYYAKRSPQPQSLNIAKKMVQATVNSLSLEEFLAIPETEPESEFFDREIIQKPMPKGKHSAIQSEFTSWINSSLRLKRIARAFSELRCTFGGMSIVPDISIFRWDLIVRDTNGEIANVFNLPPDWMIEILSPDQRQTKLVKKILFALKNGTEIAWLLDPDDKVIFIYRANQALQIYDRPEQVLPMPDFASDLQLTVETIFSWLSE</sequence>
<feature type="domain" description="Putative restriction endonuclease" evidence="1">
    <location>
        <begin position="45"/>
        <end position="213"/>
    </location>
</feature>
<dbReference type="CDD" id="cd06260">
    <property type="entry name" value="DUF820-like"/>
    <property type="match status" value="1"/>
</dbReference>
<dbReference type="PANTHER" id="PTHR34107:SF8">
    <property type="entry name" value="UNIDENTIFIED OPEN READING FRAME"/>
    <property type="match status" value="1"/>
</dbReference>
<proteinExistence type="predicted"/>
<protein>
    <submittedName>
        <fullName evidence="2">Uma2 family endonuclease</fullName>
    </submittedName>
</protein>
<keyword evidence="2" id="KW-0378">Hydrolase</keyword>
<dbReference type="InterPro" id="IPR011335">
    <property type="entry name" value="Restrct_endonuc-II-like"/>
</dbReference>
<dbReference type="InterPro" id="IPR012296">
    <property type="entry name" value="Nuclease_put_TT1808"/>
</dbReference>
<accession>A0ABU5TNH9</accession>
<dbReference type="EMBL" id="JAYGIE010000101">
    <property type="protein sequence ID" value="MEA5479861.1"/>
    <property type="molecule type" value="Genomic_DNA"/>
</dbReference>
<organism evidence="2 3">
    <name type="scientific">Pseudanabaena galeata UHCC 0370</name>
    <dbReference type="NCBI Taxonomy" id="3110310"/>
    <lineage>
        <taxon>Bacteria</taxon>
        <taxon>Bacillati</taxon>
        <taxon>Cyanobacteriota</taxon>
        <taxon>Cyanophyceae</taxon>
        <taxon>Pseudanabaenales</taxon>
        <taxon>Pseudanabaenaceae</taxon>
        <taxon>Pseudanabaena</taxon>
    </lineage>
</organism>
<keyword evidence="2" id="KW-0540">Nuclease</keyword>
<dbReference type="InterPro" id="IPR008538">
    <property type="entry name" value="Uma2"/>
</dbReference>
<dbReference type="GO" id="GO:0004519">
    <property type="term" value="F:endonuclease activity"/>
    <property type="evidence" value="ECO:0007669"/>
    <property type="project" value="UniProtKB-KW"/>
</dbReference>
<reference evidence="2 3" key="1">
    <citation type="submission" date="2023-12" db="EMBL/GenBank/DDBJ databases">
        <title>Baltic Sea Cyanobacteria.</title>
        <authorList>
            <person name="Delbaje E."/>
            <person name="Fewer D.P."/>
            <person name="Shishido T.K."/>
        </authorList>
    </citation>
    <scope>NUCLEOTIDE SEQUENCE [LARGE SCALE GENOMIC DNA]</scope>
    <source>
        <strain evidence="2 3">UHCC 0370</strain>
    </source>
</reference>
<dbReference type="Proteomes" id="UP001301388">
    <property type="component" value="Unassembled WGS sequence"/>
</dbReference>
<name>A0ABU5TNH9_9CYAN</name>
<dbReference type="Pfam" id="PF05685">
    <property type="entry name" value="Uma2"/>
    <property type="match status" value="1"/>
</dbReference>
<dbReference type="RefSeq" id="WP_323263002.1">
    <property type="nucleotide sequence ID" value="NZ_JAYGIE010000101.1"/>
</dbReference>
<dbReference type="Gene3D" id="3.90.1570.10">
    <property type="entry name" value="tt1808, chain A"/>
    <property type="match status" value="1"/>
</dbReference>
<comment type="caution">
    <text evidence="2">The sequence shown here is derived from an EMBL/GenBank/DDBJ whole genome shotgun (WGS) entry which is preliminary data.</text>
</comment>